<dbReference type="EMBL" id="AZFM01000024">
    <property type="protein sequence ID" value="KRL89369.1"/>
    <property type="molecule type" value="Genomic_DNA"/>
</dbReference>
<dbReference type="Pfam" id="PF00436">
    <property type="entry name" value="SSB"/>
    <property type="match status" value="1"/>
</dbReference>
<evidence type="ECO:0000256" key="3">
    <source>
        <dbReference type="PIRNR" id="PIRNR002070"/>
    </source>
</evidence>
<dbReference type="GO" id="GO:0009295">
    <property type="term" value="C:nucleoid"/>
    <property type="evidence" value="ECO:0007669"/>
    <property type="project" value="TreeGrafter"/>
</dbReference>
<evidence type="ECO:0000313" key="5">
    <source>
        <dbReference type="EMBL" id="KRL89369.1"/>
    </source>
</evidence>
<evidence type="ECO:0000256" key="2">
    <source>
        <dbReference type="HAMAP-Rule" id="MF_00984"/>
    </source>
</evidence>
<dbReference type="FunFam" id="2.40.50.140:FF:000084">
    <property type="entry name" value="Single-stranded DNA-binding protein"/>
    <property type="match status" value="1"/>
</dbReference>
<dbReference type="PANTHER" id="PTHR10302">
    <property type="entry name" value="SINGLE-STRANDED DNA-BINDING PROTEIN"/>
    <property type="match status" value="1"/>
</dbReference>
<dbReference type="PIRSF" id="PIRSF002070">
    <property type="entry name" value="SSB"/>
    <property type="match status" value="1"/>
</dbReference>
<dbReference type="NCBIfam" id="TIGR00621">
    <property type="entry name" value="ssb"/>
    <property type="match status" value="1"/>
</dbReference>
<keyword evidence="6" id="KW-1185">Reference proteome</keyword>
<comment type="function">
    <text evidence="2">Plays an important role in DNA replication, recombination and repair. Binds to ssDNA and to an array of partner proteins to recruit them to their sites of action during DNA metabolism.</text>
</comment>
<dbReference type="PATRIC" id="fig|1423763.3.peg.854"/>
<comment type="subunit">
    <text evidence="2">Homotetramer.</text>
</comment>
<dbReference type="AlphaFoldDB" id="A0A0R1U7Y6"/>
<feature type="compositionally biased region" description="Low complexity" evidence="4">
    <location>
        <begin position="121"/>
        <end position="153"/>
    </location>
</feature>
<dbReference type="GO" id="GO:0006310">
    <property type="term" value="P:DNA recombination"/>
    <property type="evidence" value="ECO:0007669"/>
    <property type="project" value="UniProtKB-UniRule"/>
</dbReference>
<reference evidence="5 6" key="1">
    <citation type="journal article" date="2015" name="Genome Announc.">
        <title>Expanding the biotechnology potential of lactobacilli through comparative genomics of 213 strains and associated genera.</title>
        <authorList>
            <person name="Sun Z."/>
            <person name="Harris H.M."/>
            <person name="McCann A."/>
            <person name="Guo C."/>
            <person name="Argimon S."/>
            <person name="Zhang W."/>
            <person name="Yang X."/>
            <person name="Jeffery I.B."/>
            <person name="Cooney J.C."/>
            <person name="Kagawa T.F."/>
            <person name="Liu W."/>
            <person name="Song Y."/>
            <person name="Salvetti E."/>
            <person name="Wrobel A."/>
            <person name="Rasinkangas P."/>
            <person name="Parkhill J."/>
            <person name="Rea M.C."/>
            <person name="O'Sullivan O."/>
            <person name="Ritari J."/>
            <person name="Douillard F.P."/>
            <person name="Paul Ross R."/>
            <person name="Yang R."/>
            <person name="Briner A.E."/>
            <person name="Felis G.E."/>
            <person name="de Vos W.M."/>
            <person name="Barrangou R."/>
            <person name="Klaenhammer T.R."/>
            <person name="Caufield P.W."/>
            <person name="Cui Y."/>
            <person name="Zhang H."/>
            <person name="O'Toole P.W."/>
        </authorList>
    </citation>
    <scope>NUCLEOTIDE SEQUENCE [LARGE SCALE GENOMIC DNA]</scope>
    <source>
        <strain evidence="5 6">DSM 16043</strain>
    </source>
</reference>
<dbReference type="OrthoDB" id="9809878at2"/>
<dbReference type="RefSeq" id="WP_057799256.1">
    <property type="nucleotide sequence ID" value="NZ_AZFM01000024.1"/>
</dbReference>
<dbReference type="PROSITE" id="PS50935">
    <property type="entry name" value="SSB"/>
    <property type="match status" value="1"/>
</dbReference>
<dbReference type="SUPFAM" id="SSF50249">
    <property type="entry name" value="Nucleic acid-binding proteins"/>
    <property type="match status" value="1"/>
</dbReference>
<dbReference type="InterPro" id="IPR000424">
    <property type="entry name" value="Primosome_PriB/ssb"/>
</dbReference>
<keyword evidence="1 2" id="KW-0238">DNA-binding</keyword>
<comment type="caution">
    <text evidence="5">The sequence shown here is derived from an EMBL/GenBank/DDBJ whole genome shotgun (WGS) entry which is preliminary data.</text>
</comment>
<dbReference type="Proteomes" id="UP000051036">
    <property type="component" value="Unassembled WGS sequence"/>
</dbReference>
<comment type="caution">
    <text evidence="2">Lacks conserved residue(s) required for the propagation of feature annotation.</text>
</comment>
<dbReference type="Gene3D" id="2.40.50.140">
    <property type="entry name" value="Nucleic acid-binding proteins"/>
    <property type="match status" value="1"/>
</dbReference>
<name>A0A0R1U7Y6_9LACO</name>
<dbReference type="GO" id="GO:0006260">
    <property type="term" value="P:DNA replication"/>
    <property type="evidence" value="ECO:0007669"/>
    <property type="project" value="UniProtKB-UniRule"/>
</dbReference>
<dbReference type="CDD" id="cd04496">
    <property type="entry name" value="SSB_OBF"/>
    <property type="match status" value="1"/>
</dbReference>
<keyword evidence="2" id="KW-0227">DNA damage</keyword>
<dbReference type="GO" id="GO:0006281">
    <property type="term" value="P:DNA repair"/>
    <property type="evidence" value="ECO:0007669"/>
    <property type="project" value="UniProtKB-UniRule"/>
</dbReference>
<dbReference type="InterPro" id="IPR012340">
    <property type="entry name" value="NA-bd_OB-fold"/>
</dbReference>
<feature type="short sequence motif" description="Important for interaction with partner proteins" evidence="2">
    <location>
        <begin position="169"/>
        <end position="174"/>
    </location>
</feature>
<keyword evidence="2" id="KW-0234">DNA repair</keyword>
<dbReference type="STRING" id="1423763.FC46_GL000842"/>
<protein>
    <recommendedName>
        <fullName evidence="2 3">Single-stranded DNA-binding protein</fullName>
        <shortName evidence="2">SSB</shortName>
    </recommendedName>
</protein>
<proteinExistence type="inferred from homology"/>
<dbReference type="HAMAP" id="MF_00984">
    <property type="entry name" value="SSB"/>
    <property type="match status" value="1"/>
</dbReference>
<feature type="region of interest" description="Disordered" evidence="4">
    <location>
        <begin position="107"/>
        <end position="174"/>
    </location>
</feature>
<organism evidence="5 6">
    <name type="scientific">Lactobacillus kalixensis DSM 16043</name>
    <dbReference type="NCBI Taxonomy" id="1423763"/>
    <lineage>
        <taxon>Bacteria</taxon>
        <taxon>Bacillati</taxon>
        <taxon>Bacillota</taxon>
        <taxon>Bacilli</taxon>
        <taxon>Lactobacillales</taxon>
        <taxon>Lactobacillaceae</taxon>
        <taxon>Lactobacillus</taxon>
    </lineage>
</organism>
<keyword evidence="2" id="KW-0235">DNA replication</keyword>
<gene>
    <name evidence="5" type="ORF">FC46_GL000842</name>
</gene>
<dbReference type="GO" id="GO:0003697">
    <property type="term" value="F:single-stranded DNA binding"/>
    <property type="evidence" value="ECO:0007669"/>
    <property type="project" value="UniProtKB-UniRule"/>
</dbReference>
<accession>A0A0R1U7Y6</accession>
<evidence type="ECO:0000256" key="4">
    <source>
        <dbReference type="SAM" id="MobiDB-lite"/>
    </source>
</evidence>
<evidence type="ECO:0000256" key="1">
    <source>
        <dbReference type="ARBA" id="ARBA00023125"/>
    </source>
</evidence>
<sequence length="174" mass="18931">MINRVVLVGRLTRDPELRTTGSGISVATFTLAVDRQFSNAQGERGADFISCVIWRKAAENFCNFTSKGSLVGIDGRIQTRSYDNKDGQRVYVTEVVVDNFSLLESRKDREARGQNGGFTPNNGNAGAQNTNNFQPNNGMNNNSSINNTASQNTPQDPFAGSGDTIDISDDDLPF</sequence>
<dbReference type="PANTHER" id="PTHR10302:SF27">
    <property type="entry name" value="SINGLE-STRANDED DNA-BINDING PROTEIN"/>
    <property type="match status" value="1"/>
</dbReference>
<evidence type="ECO:0000313" key="6">
    <source>
        <dbReference type="Proteomes" id="UP000051036"/>
    </source>
</evidence>
<dbReference type="InterPro" id="IPR011344">
    <property type="entry name" value="ssDNA-bd"/>
</dbReference>
<keyword evidence="2" id="KW-0233">DNA recombination</keyword>